<name>A0A913YHW2_EXADI</name>
<dbReference type="InterPro" id="IPR020837">
    <property type="entry name" value="Fibrinogen_CS"/>
</dbReference>
<keyword evidence="1" id="KW-1015">Disulfide bond</keyword>
<dbReference type="PROSITE" id="PS00514">
    <property type="entry name" value="FIBRINOGEN_C_1"/>
    <property type="match status" value="1"/>
</dbReference>
<dbReference type="GeneID" id="110238139"/>
<dbReference type="SUPFAM" id="SSF56496">
    <property type="entry name" value="Fibrinogen C-terminal domain-like"/>
    <property type="match status" value="1"/>
</dbReference>
<dbReference type="GO" id="GO:0005615">
    <property type="term" value="C:extracellular space"/>
    <property type="evidence" value="ECO:0007669"/>
    <property type="project" value="TreeGrafter"/>
</dbReference>
<dbReference type="PROSITE" id="PS51406">
    <property type="entry name" value="FIBRINOGEN_C_2"/>
    <property type="match status" value="1"/>
</dbReference>
<dbReference type="RefSeq" id="XP_028514603.1">
    <property type="nucleotide sequence ID" value="XM_028658802.1"/>
</dbReference>
<dbReference type="Proteomes" id="UP000887567">
    <property type="component" value="Unplaced"/>
</dbReference>
<reference evidence="3" key="1">
    <citation type="submission" date="2022-11" db="UniProtKB">
        <authorList>
            <consortium name="EnsemblMetazoa"/>
        </authorList>
    </citation>
    <scope>IDENTIFICATION</scope>
</reference>
<dbReference type="InterPro" id="IPR014716">
    <property type="entry name" value="Fibrinogen_a/b/g_C_1"/>
</dbReference>
<dbReference type="SMART" id="SM00186">
    <property type="entry name" value="FBG"/>
    <property type="match status" value="1"/>
</dbReference>
<dbReference type="InterPro" id="IPR002181">
    <property type="entry name" value="Fibrinogen_a/b/g_C_dom"/>
</dbReference>
<dbReference type="OMA" id="FNCAVAN"/>
<dbReference type="OrthoDB" id="7735550at2759"/>
<evidence type="ECO:0000256" key="1">
    <source>
        <dbReference type="ARBA" id="ARBA00023157"/>
    </source>
</evidence>
<keyword evidence="4" id="KW-1185">Reference proteome</keyword>
<dbReference type="AlphaFoldDB" id="A0A913YHW2"/>
<evidence type="ECO:0000313" key="4">
    <source>
        <dbReference type="Proteomes" id="UP000887567"/>
    </source>
</evidence>
<sequence>MKPSLSPSFLAYCDMVTNGGGWTIFQRRLDGSVDFYRGWHDYKQGFGNENGEYWLGLDRIHAMTSKGNFRLRIDLEDFEGNARYAEYDSFSVSDEADKYRLSIGKYSGTARDCLTSHNKMAFSTNDRDNDVYSKSCAVMYKGAWWYSSCHSSNLNGLYLRGNTSQYGTGVTWSCFKGLYYSLKISEMKIRPD</sequence>
<accession>A0A913YHW2</accession>
<dbReference type="Gene3D" id="3.90.215.10">
    <property type="entry name" value="Gamma Fibrinogen, chain A, domain 1"/>
    <property type="match status" value="1"/>
</dbReference>
<protein>
    <recommendedName>
        <fullName evidence="2">Fibrinogen C-terminal domain-containing protein</fullName>
    </recommendedName>
</protein>
<dbReference type="FunFam" id="3.90.215.10:FF:000001">
    <property type="entry name" value="Tenascin isoform 1"/>
    <property type="match status" value="1"/>
</dbReference>
<dbReference type="CDD" id="cd00087">
    <property type="entry name" value="FReD"/>
    <property type="match status" value="1"/>
</dbReference>
<dbReference type="EnsemblMetazoa" id="XM_028658802.1">
    <property type="protein sequence ID" value="XP_028514603.1"/>
    <property type="gene ID" value="LOC110238139"/>
</dbReference>
<feature type="domain" description="Fibrinogen C-terminal" evidence="2">
    <location>
        <begin position="1"/>
        <end position="192"/>
    </location>
</feature>
<dbReference type="InterPro" id="IPR036056">
    <property type="entry name" value="Fibrinogen-like_C"/>
</dbReference>
<organism evidence="3 4">
    <name type="scientific">Exaiptasia diaphana</name>
    <name type="common">Tropical sea anemone</name>
    <name type="synonym">Aiptasia pulchella</name>
    <dbReference type="NCBI Taxonomy" id="2652724"/>
    <lineage>
        <taxon>Eukaryota</taxon>
        <taxon>Metazoa</taxon>
        <taxon>Cnidaria</taxon>
        <taxon>Anthozoa</taxon>
        <taxon>Hexacorallia</taxon>
        <taxon>Actiniaria</taxon>
        <taxon>Aiptasiidae</taxon>
        <taxon>Exaiptasia</taxon>
    </lineage>
</organism>
<dbReference type="Pfam" id="PF00147">
    <property type="entry name" value="Fibrinogen_C"/>
    <property type="match status" value="1"/>
</dbReference>
<evidence type="ECO:0000313" key="3">
    <source>
        <dbReference type="EnsemblMetazoa" id="XP_028514603.1"/>
    </source>
</evidence>
<evidence type="ECO:0000259" key="2">
    <source>
        <dbReference type="PROSITE" id="PS51406"/>
    </source>
</evidence>
<dbReference type="KEGG" id="epa:110238139"/>
<proteinExistence type="predicted"/>
<dbReference type="InterPro" id="IPR050373">
    <property type="entry name" value="Fibrinogen_C-term_domain"/>
</dbReference>
<dbReference type="PANTHER" id="PTHR19143">
    <property type="entry name" value="FIBRINOGEN/TENASCIN/ANGIOPOEITIN"/>
    <property type="match status" value="1"/>
</dbReference>